<dbReference type="Proteomes" id="UP001234798">
    <property type="component" value="Chromosome"/>
</dbReference>
<organism evidence="2 3">
    <name type="scientific">Achromobacter seleniivolatilans</name>
    <dbReference type="NCBI Taxonomy" id="3047478"/>
    <lineage>
        <taxon>Bacteria</taxon>
        <taxon>Pseudomonadati</taxon>
        <taxon>Pseudomonadota</taxon>
        <taxon>Betaproteobacteria</taxon>
        <taxon>Burkholderiales</taxon>
        <taxon>Alcaligenaceae</taxon>
        <taxon>Achromobacter</taxon>
    </lineage>
</organism>
<gene>
    <name evidence="2" type="primary">tssJ</name>
    <name evidence="2" type="ORF">RAS12_02395</name>
</gene>
<dbReference type="InterPro" id="IPR038706">
    <property type="entry name" value="Type_VI_SciN-like_sf"/>
</dbReference>
<proteinExistence type="predicted"/>
<accession>A0ABY9M3E9</accession>
<evidence type="ECO:0000313" key="3">
    <source>
        <dbReference type="Proteomes" id="UP001234798"/>
    </source>
</evidence>
<dbReference type="NCBIfam" id="TIGR03352">
    <property type="entry name" value="VI_chp_3"/>
    <property type="match status" value="1"/>
</dbReference>
<dbReference type="Pfam" id="PF12790">
    <property type="entry name" value="T6SS-SciN"/>
    <property type="match status" value="1"/>
</dbReference>
<dbReference type="Gene3D" id="2.60.40.4150">
    <property type="entry name" value="Type VI secretion system, lipoprotein SciN"/>
    <property type="match status" value="1"/>
</dbReference>
<reference evidence="2 3" key="1">
    <citation type="submission" date="2023-08" db="EMBL/GenBank/DDBJ databases">
        <title>Achromobacter seleniivolatilans sp. nov., isolated from seleniferous soil.</title>
        <authorList>
            <person name="Zhang S."/>
            <person name="Li K."/>
            <person name="Peng J."/>
            <person name="Zhao Q."/>
            <person name="Wang H."/>
            <person name="Guo Y."/>
        </authorList>
    </citation>
    <scope>NUCLEOTIDE SEQUENCE [LARGE SCALE GENOMIC DNA]</scope>
    <source>
        <strain evidence="2 3">R39</strain>
    </source>
</reference>
<evidence type="ECO:0000313" key="2">
    <source>
        <dbReference type="EMBL" id="WMD21240.1"/>
    </source>
</evidence>
<protein>
    <submittedName>
        <fullName evidence="2">Type VI secretion system lipoprotein TssJ</fullName>
    </submittedName>
</protein>
<sequence length="350" mass="37974">MKRTISVLFLTSQLTACGAVGDVFTKTGQILMDPSIQVGGNDEQPSLVGLSLYAAPDVNPNPASLPDADEAVTAMQTPSNREFDGPHEVKLKSANREELIESLRGLLDELEDGRPSLHPLRRLDTGPSTIRRTAAEIVVGQLERPEEAVAELDLLEEVALSMHFLPGRVFGTSGGVIEQGFSGAPLPVEAKTPAMPDWGAEAEEDPGRGLGQYSLANRLPPADPKPAPRGAATPISFKVLQLKDDSLLLNADSVQLAKDLKKALGSTYVAEDDYVLQPGQFKFINFSRINPDTRYMAIVADFHDQNGAVWKQVFRLEPAGQKYALLMTLQGNRVAIVDESYRPPQPRSKP</sequence>
<feature type="region of interest" description="Disordered" evidence="1">
    <location>
        <begin position="197"/>
        <end position="228"/>
    </location>
</feature>
<name>A0ABY9M3E9_9BURK</name>
<dbReference type="PANTHER" id="PTHR37625:SF5">
    <property type="entry name" value="LIPOPROTEIN"/>
    <property type="match status" value="1"/>
</dbReference>
<keyword evidence="3" id="KW-1185">Reference proteome</keyword>
<dbReference type="EMBL" id="CP132976">
    <property type="protein sequence ID" value="WMD21240.1"/>
    <property type="molecule type" value="Genomic_DNA"/>
</dbReference>
<dbReference type="RefSeq" id="WP_306944905.1">
    <property type="nucleotide sequence ID" value="NZ_CP132976.1"/>
</dbReference>
<keyword evidence="2" id="KW-0449">Lipoprotein</keyword>
<evidence type="ECO:0000256" key="1">
    <source>
        <dbReference type="SAM" id="MobiDB-lite"/>
    </source>
</evidence>
<dbReference type="InterPro" id="IPR017734">
    <property type="entry name" value="T6SS_SciN"/>
</dbReference>
<dbReference type="PANTHER" id="PTHR37625">
    <property type="entry name" value="OUTER MEMBRANE LIPOPROTEIN-RELATED"/>
    <property type="match status" value="1"/>
</dbReference>